<dbReference type="PANTHER" id="PTHR47784">
    <property type="entry name" value="STEROL UPTAKE CONTROL PROTEIN 2"/>
    <property type="match status" value="1"/>
</dbReference>
<dbReference type="InterPro" id="IPR053157">
    <property type="entry name" value="Sterol_Uptake_Regulator"/>
</dbReference>
<dbReference type="SUPFAM" id="SSF57701">
    <property type="entry name" value="Zn2/Cys6 DNA-binding domain"/>
    <property type="match status" value="1"/>
</dbReference>
<dbReference type="PROSITE" id="PS50048">
    <property type="entry name" value="ZN2_CY6_FUNGAL_2"/>
    <property type="match status" value="1"/>
</dbReference>
<evidence type="ECO:0000256" key="3">
    <source>
        <dbReference type="ARBA" id="ARBA00023163"/>
    </source>
</evidence>
<accession>A0ABR4HL30</accession>
<evidence type="ECO:0000259" key="5">
    <source>
        <dbReference type="PROSITE" id="PS50048"/>
    </source>
</evidence>
<dbReference type="PROSITE" id="PS00463">
    <property type="entry name" value="ZN2_CY6_FUNGAL_1"/>
    <property type="match status" value="1"/>
</dbReference>
<sequence>MVRRAHKKSRNGCLECKRRHVKCDEQRPICSNCTAAERICEYSTRIVNINPKPPLTASTPIASPSPSAGSPSVAFDDLPVNMLHVELFHNLFTATYTTFDPNGSLTWLPEVVSHTIKTPYLVNEMLAFSALHLSTTRPAQRDYYHYHAAQLQTQALAIFKETSPEVTQETCIPLFFFSSVLGIHMLCDTLIYRENDFDHFLTRFVHYLRLHHGVRAIISQAWSMLLDSILKPAFNSGIELYQSHGPLAPGCEKLQNLIIAANLGTELTETYQRAIKSLQACINIANAEHVDHVAANAVITWPILVKLEFSDLLEQRRPEALVILAHYAVLLHRYRDSWLFGDSGRFIIEEVTRYLGSEFEEWLEWPLEALQSPN</sequence>
<comment type="caution">
    <text evidence="6">The sequence shown here is derived from an EMBL/GenBank/DDBJ whole genome shotgun (WGS) entry which is preliminary data.</text>
</comment>
<dbReference type="CDD" id="cd00067">
    <property type="entry name" value="GAL4"/>
    <property type="match status" value="1"/>
</dbReference>
<dbReference type="EMBL" id="JBFXLS010000104">
    <property type="protein sequence ID" value="KAL2816186.1"/>
    <property type="molecule type" value="Genomic_DNA"/>
</dbReference>
<keyword evidence="1" id="KW-0805">Transcription regulation</keyword>
<dbReference type="InterPro" id="IPR001138">
    <property type="entry name" value="Zn2Cys6_DnaBD"/>
</dbReference>
<organism evidence="6 7">
    <name type="scientific">Aspergillus cavernicola</name>
    <dbReference type="NCBI Taxonomy" id="176166"/>
    <lineage>
        <taxon>Eukaryota</taxon>
        <taxon>Fungi</taxon>
        <taxon>Dikarya</taxon>
        <taxon>Ascomycota</taxon>
        <taxon>Pezizomycotina</taxon>
        <taxon>Eurotiomycetes</taxon>
        <taxon>Eurotiomycetidae</taxon>
        <taxon>Eurotiales</taxon>
        <taxon>Aspergillaceae</taxon>
        <taxon>Aspergillus</taxon>
        <taxon>Aspergillus subgen. Nidulantes</taxon>
    </lineage>
</organism>
<proteinExistence type="predicted"/>
<dbReference type="SMART" id="SM00066">
    <property type="entry name" value="GAL4"/>
    <property type="match status" value="1"/>
</dbReference>
<dbReference type="InterPro" id="IPR036864">
    <property type="entry name" value="Zn2-C6_fun-type_DNA-bd_sf"/>
</dbReference>
<protein>
    <recommendedName>
        <fullName evidence="5">Zn(2)-C6 fungal-type domain-containing protein</fullName>
    </recommendedName>
</protein>
<feature type="domain" description="Zn(2)-C6 fungal-type" evidence="5">
    <location>
        <begin position="12"/>
        <end position="42"/>
    </location>
</feature>
<name>A0ABR4HL30_9EURO</name>
<dbReference type="Pfam" id="PF00172">
    <property type="entry name" value="Zn_clus"/>
    <property type="match status" value="1"/>
</dbReference>
<keyword evidence="4" id="KW-0539">Nucleus</keyword>
<evidence type="ECO:0000313" key="7">
    <source>
        <dbReference type="Proteomes" id="UP001610335"/>
    </source>
</evidence>
<dbReference type="Proteomes" id="UP001610335">
    <property type="component" value="Unassembled WGS sequence"/>
</dbReference>
<dbReference type="PANTHER" id="PTHR47784:SF4">
    <property type="entry name" value="ZN(II)2CYS6 TRANSCRIPTION FACTOR (EUROFUNG)"/>
    <property type="match status" value="1"/>
</dbReference>
<evidence type="ECO:0000256" key="1">
    <source>
        <dbReference type="ARBA" id="ARBA00023015"/>
    </source>
</evidence>
<evidence type="ECO:0000313" key="6">
    <source>
        <dbReference type="EMBL" id="KAL2816186.1"/>
    </source>
</evidence>
<evidence type="ECO:0000256" key="2">
    <source>
        <dbReference type="ARBA" id="ARBA00023125"/>
    </source>
</evidence>
<gene>
    <name evidence="6" type="ORF">BDW59DRAFT_153409</name>
</gene>
<keyword evidence="3" id="KW-0804">Transcription</keyword>
<reference evidence="6 7" key="1">
    <citation type="submission" date="2024-07" db="EMBL/GenBank/DDBJ databases">
        <title>Section-level genome sequencing and comparative genomics of Aspergillus sections Usti and Cavernicolus.</title>
        <authorList>
            <consortium name="Lawrence Berkeley National Laboratory"/>
            <person name="Nybo J.L."/>
            <person name="Vesth T.C."/>
            <person name="Theobald S."/>
            <person name="Frisvad J.C."/>
            <person name="Larsen T.O."/>
            <person name="Kjaerboelling I."/>
            <person name="Rothschild-Mancinelli K."/>
            <person name="Lyhne E.K."/>
            <person name="Kogle M.E."/>
            <person name="Barry K."/>
            <person name="Clum A."/>
            <person name="Na H."/>
            <person name="Ledsgaard L."/>
            <person name="Lin J."/>
            <person name="Lipzen A."/>
            <person name="Kuo A."/>
            <person name="Riley R."/>
            <person name="Mondo S."/>
            <person name="LaButti K."/>
            <person name="Haridas S."/>
            <person name="Pangalinan J."/>
            <person name="Salamov A.A."/>
            <person name="Simmons B.A."/>
            <person name="Magnuson J.K."/>
            <person name="Chen J."/>
            <person name="Drula E."/>
            <person name="Henrissat B."/>
            <person name="Wiebenga A."/>
            <person name="Lubbers R.J."/>
            <person name="Gomes A.C."/>
            <person name="Makela M.R."/>
            <person name="Stajich J."/>
            <person name="Grigoriev I.V."/>
            <person name="Mortensen U.H."/>
            <person name="De vries R.P."/>
            <person name="Baker S.E."/>
            <person name="Andersen M.R."/>
        </authorList>
    </citation>
    <scope>NUCLEOTIDE SEQUENCE [LARGE SCALE GENOMIC DNA]</scope>
    <source>
        <strain evidence="6 7">CBS 600.67</strain>
    </source>
</reference>
<dbReference type="Gene3D" id="4.10.240.10">
    <property type="entry name" value="Zn(2)-C6 fungal-type DNA-binding domain"/>
    <property type="match status" value="1"/>
</dbReference>
<evidence type="ECO:0000256" key="4">
    <source>
        <dbReference type="ARBA" id="ARBA00023242"/>
    </source>
</evidence>
<keyword evidence="7" id="KW-1185">Reference proteome</keyword>
<keyword evidence="2" id="KW-0238">DNA-binding</keyword>